<dbReference type="EMBL" id="FNNZ01000002">
    <property type="protein sequence ID" value="SDW21731.1"/>
    <property type="molecule type" value="Genomic_DNA"/>
</dbReference>
<dbReference type="AlphaFoldDB" id="A0A1H2RQP2"/>
<evidence type="ECO:0000313" key="3">
    <source>
        <dbReference type="Proteomes" id="UP000198816"/>
    </source>
</evidence>
<evidence type="ECO:0000256" key="1">
    <source>
        <dbReference type="SAM" id="MobiDB-lite"/>
    </source>
</evidence>
<organism evidence="2 3">
    <name type="scientific">Thiocapsa roseopersicina</name>
    <dbReference type="NCBI Taxonomy" id="1058"/>
    <lineage>
        <taxon>Bacteria</taxon>
        <taxon>Pseudomonadati</taxon>
        <taxon>Pseudomonadota</taxon>
        <taxon>Gammaproteobacteria</taxon>
        <taxon>Chromatiales</taxon>
        <taxon>Chromatiaceae</taxon>
        <taxon>Thiocapsa</taxon>
    </lineage>
</organism>
<sequence>MMQGDEQAGRHIAGRRIGVHLENDLEGRLFILLGVFQEYQSSAISLVLLRTAVMRDPRLASVLRPSLTDMQRANQALRKEVMQMQHDIAAQISRDPGHSVGGKPPSEKAPL</sequence>
<evidence type="ECO:0000313" key="2">
    <source>
        <dbReference type="EMBL" id="SDW21731.1"/>
    </source>
</evidence>
<name>A0A1H2RQP2_THIRO</name>
<gene>
    <name evidence="2" type="ORF">SAMN05421783_102135</name>
</gene>
<dbReference type="Proteomes" id="UP000198816">
    <property type="component" value="Unassembled WGS sequence"/>
</dbReference>
<reference evidence="3" key="1">
    <citation type="submission" date="2016-10" db="EMBL/GenBank/DDBJ databases">
        <authorList>
            <person name="Varghese N."/>
            <person name="Submissions S."/>
        </authorList>
    </citation>
    <scope>NUCLEOTIDE SEQUENCE [LARGE SCALE GENOMIC DNA]</scope>
    <source>
        <strain evidence="3">DSM 217</strain>
    </source>
</reference>
<feature type="region of interest" description="Disordered" evidence="1">
    <location>
        <begin position="87"/>
        <end position="111"/>
    </location>
</feature>
<dbReference type="RefSeq" id="WP_139191850.1">
    <property type="nucleotide sequence ID" value="NZ_FNNZ01000002.1"/>
</dbReference>
<dbReference type="STRING" id="1058.SAMN05421783_102135"/>
<protein>
    <submittedName>
        <fullName evidence="2">Uncharacterized protein</fullName>
    </submittedName>
</protein>
<dbReference type="OrthoDB" id="5770441at2"/>
<keyword evidence="3" id="KW-1185">Reference proteome</keyword>
<accession>A0A1H2RQP2</accession>
<proteinExistence type="predicted"/>